<dbReference type="Pfam" id="PF00583">
    <property type="entry name" value="Acetyltransf_1"/>
    <property type="match status" value="1"/>
</dbReference>
<dbReference type="RefSeq" id="WP_160554763.1">
    <property type="nucleotide sequence ID" value="NZ_CP047650.1"/>
</dbReference>
<dbReference type="CDD" id="cd04301">
    <property type="entry name" value="NAT_SF"/>
    <property type="match status" value="1"/>
</dbReference>
<evidence type="ECO:0000259" key="1">
    <source>
        <dbReference type="PROSITE" id="PS51186"/>
    </source>
</evidence>
<organism evidence="2 3">
    <name type="scientific">Xylophilus rhododendri</name>
    <dbReference type="NCBI Taxonomy" id="2697032"/>
    <lineage>
        <taxon>Bacteria</taxon>
        <taxon>Pseudomonadati</taxon>
        <taxon>Pseudomonadota</taxon>
        <taxon>Betaproteobacteria</taxon>
        <taxon>Burkholderiales</taxon>
        <taxon>Xylophilus</taxon>
    </lineage>
</organism>
<dbReference type="Gene3D" id="3.40.630.30">
    <property type="match status" value="1"/>
</dbReference>
<proteinExistence type="predicted"/>
<dbReference type="EMBL" id="CP047650">
    <property type="protein sequence ID" value="QHJ00954.1"/>
    <property type="molecule type" value="Genomic_DNA"/>
</dbReference>
<dbReference type="Proteomes" id="UP000464787">
    <property type="component" value="Chromosome"/>
</dbReference>
<dbReference type="InterPro" id="IPR024035">
    <property type="entry name" value="MSMEG_0567_GNAT"/>
</dbReference>
<evidence type="ECO:0000313" key="2">
    <source>
        <dbReference type="EMBL" id="QHJ00954.1"/>
    </source>
</evidence>
<dbReference type="AlphaFoldDB" id="A0A857JCM0"/>
<accession>A0A857JCM0</accession>
<dbReference type="GO" id="GO:0016747">
    <property type="term" value="F:acyltransferase activity, transferring groups other than amino-acyl groups"/>
    <property type="evidence" value="ECO:0007669"/>
    <property type="project" value="InterPro"/>
</dbReference>
<dbReference type="InterPro" id="IPR016181">
    <property type="entry name" value="Acyl_CoA_acyltransferase"/>
</dbReference>
<keyword evidence="3" id="KW-1185">Reference proteome</keyword>
<name>A0A857JCM0_9BURK</name>
<protein>
    <submittedName>
        <fullName evidence="2">GNAT family N-acetyltransferase</fullName>
    </submittedName>
</protein>
<dbReference type="InterPro" id="IPR000182">
    <property type="entry name" value="GNAT_dom"/>
</dbReference>
<gene>
    <name evidence="2" type="ORF">GT347_24965</name>
</gene>
<dbReference type="NCBIfam" id="TIGR04045">
    <property type="entry name" value="MSMEG_0567_GNAT"/>
    <property type="match status" value="1"/>
</dbReference>
<sequence length="199" mass="22190">MSIGTPTLQAPAASPVFCELPQGFSSPEFRIQWASGAWMRQQALALRRQVFCLEQGLFGHDDFDAIDAGDPSCRLLVALSSWGGQPDEVIGTVRIHEPEPGLWWGSRLAVRRDWRRHGQLGSALIRLAVSSAHALGCREFLAHVQAQNVVLFRRLRWSVLDEKVIHDRMHALMRADLASYPPCETPYEGFVLAQKGPHG</sequence>
<keyword evidence="2" id="KW-0808">Transferase</keyword>
<dbReference type="SUPFAM" id="SSF55729">
    <property type="entry name" value="Acyl-CoA N-acyltransferases (Nat)"/>
    <property type="match status" value="1"/>
</dbReference>
<reference evidence="2 3" key="1">
    <citation type="submission" date="2020-01" db="EMBL/GenBank/DDBJ databases">
        <title>Genome sequencing of strain KACC 21265.</title>
        <authorList>
            <person name="Heo J."/>
            <person name="Kim S.-J."/>
            <person name="Kim J.-S."/>
            <person name="Hong S.-B."/>
            <person name="Kwon S.-W."/>
        </authorList>
    </citation>
    <scope>NUCLEOTIDE SEQUENCE [LARGE SCALE GENOMIC DNA]</scope>
    <source>
        <strain evidence="2 3">KACC 21265</strain>
    </source>
</reference>
<dbReference type="PROSITE" id="PS51186">
    <property type="entry name" value="GNAT"/>
    <property type="match status" value="1"/>
</dbReference>
<feature type="domain" description="N-acetyltransferase" evidence="1">
    <location>
        <begin position="27"/>
        <end position="178"/>
    </location>
</feature>
<dbReference type="KEGG" id="xyk:GT347_24965"/>
<evidence type="ECO:0000313" key="3">
    <source>
        <dbReference type="Proteomes" id="UP000464787"/>
    </source>
</evidence>